<dbReference type="InterPro" id="IPR006145">
    <property type="entry name" value="PsdUridine_synth_RsuA/RluA"/>
</dbReference>
<sequence length="303" mass="34504">MARPARHAQLPTRDGVSASCVALPAGDWPTVLDFLSERMGSVTRAQWTERMRQGLVLASQGHALPPEQAFLPGQRIYYYRHLYNEPQLPVQAHIVFEDEHLLVADKPHFMPVTPTGRYVQQSLLVQLKRMSGCTELSPVHRIDRETAGLVLLSKRPQDRDAYQALFRNRQVRKHYLAVAPWRADLVQPRTHASRLTEDNSFFRMREVPGEPNSETHLQMLRTEGERALYQLEPVTGKRHQLRVHMLSLGAPIEGDQFYPQVLRGPDEAEDCSHPLQLLAARIAFKDPVTGQERSFTSALTLNL</sequence>
<gene>
    <name evidence="2" type="ORF">H663_006135</name>
</gene>
<dbReference type="GO" id="GO:0003723">
    <property type="term" value="F:RNA binding"/>
    <property type="evidence" value="ECO:0007669"/>
    <property type="project" value="InterPro"/>
</dbReference>
<dbReference type="InterPro" id="IPR006224">
    <property type="entry name" value="PsdUridine_synth_RluA-like_CS"/>
</dbReference>
<dbReference type="PANTHER" id="PTHR21600">
    <property type="entry name" value="MITOCHONDRIAL RNA PSEUDOURIDINE SYNTHASE"/>
    <property type="match status" value="1"/>
</dbReference>
<dbReference type="InterPro" id="IPR020103">
    <property type="entry name" value="PsdUridine_synth_cat_dom_sf"/>
</dbReference>
<evidence type="ECO:0000313" key="3">
    <source>
        <dbReference type="Proteomes" id="UP000037507"/>
    </source>
</evidence>
<dbReference type="Pfam" id="PF00849">
    <property type="entry name" value="PseudoU_synth_2"/>
    <property type="match status" value="1"/>
</dbReference>
<dbReference type="EMBL" id="LFYT02000005">
    <property type="protein sequence ID" value="PVE43695.1"/>
    <property type="molecule type" value="Genomic_DNA"/>
</dbReference>
<dbReference type="Proteomes" id="UP000037507">
    <property type="component" value="Unassembled WGS sequence"/>
</dbReference>
<dbReference type="GO" id="GO:0009982">
    <property type="term" value="F:pseudouridine synthase activity"/>
    <property type="evidence" value="ECO:0007669"/>
    <property type="project" value="InterPro"/>
</dbReference>
<evidence type="ECO:0000313" key="2">
    <source>
        <dbReference type="EMBL" id="PVE43695.1"/>
    </source>
</evidence>
<organism evidence="2 3">
    <name type="scientific">Limnohabitans planktonicus II-D5</name>
    <dbReference type="NCBI Taxonomy" id="1293045"/>
    <lineage>
        <taxon>Bacteria</taxon>
        <taxon>Pseudomonadati</taxon>
        <taxon>Pseudomonadota</taxon>
        <taxon>Betaproteobacteria</taxon>
        <taxon>Burkholderiales</taxon>
        <taxon>Comamonadaceae</taxon>
        <taxon>Limnohabitans</taxon>
    </lineage>
</organism>
<feature type="domain" description="Pseudouridine synthase RsuA/RluA-like" evidence="1">
    <location>
        <begin position="100"/>
        <end position="246"/>
    </location>
</feature>
<protein>
    <submittedName>
        <fullName evidence="2">Pseudouridine synthase</fullName>
    </submittedName>
</protein>
<name>A0A2T7UG62_9BURK</name>
<dbReference type="Gene3D" id="3.30.2350.10">
    <property type="entry name" value="Pseudouridine synthase"/>
    <property type="match status" value="1"/>
</dbReference>
<dbReference type="RefSeq" id="WP_053170076.1">
    <property type="nucleotide sequence ID" value="NZ_LFYT02000005.1"/>
</dbReference>
<evidence type="ECO:0000259" key="1">
    <source>
        <dbReference type="Pfam" id="PF00849"/>
    </source>
</evidence>
<dbReference type="OrthoDB" id="9785808at2"/>
<proteinExistence type="predicted"/>
<dbReference type="InterPro" id="IPR050188">
    <property type="entry name" value="RluA_PseudoU_synthase"/>
</dbReference>
<reference evidence="2" key="1">
    <citation type="submission" date="2017-04" db="EMBL/GenBank/DDBJ databases">
        <title>Unexpected and diverse lifestyles within the genus Limnohabitans.</title>
        <authorList>
            <person name="Kasalicky V."/>
            <person name="Mehrshad M."/>
            <person name="Andrei S.-A."/>
            <person name="Salcher M."/>
            <person name="Kratochvilova H."/>
            <person name="Simek K."/>
            <person name="Ghai R."/>
        </authorList>
    </citation>
    <scope>NUCLEOTIDE SEQUENCE [LARGE SCALE GENOMIC DNA]</scope>
    <source>
        <strain evidence="2">II-D5</strain>
    </source>
</reference>
<dbReference type="PROSITE" id="PS01129">
    <property type="entry name" value="PSI_RLU"/>
    <property type="match status" value="1"/>
</dbReference>
<comment type="caution">
    <text evidence="2">The sequence shown here is derived from an EMBL/GenBank/DDBJ whole genome shotgun (WGS) entry which is preliminary data.</text>
</comment>
<keyword evidence="3" id="KW-1185">Reference proteome</keyword>
<dbReference type="PANTHER" id="PTHR21600:SF84">
    <property type="entry name" value="PSEUDOURIDINE SYNTHASE RSUA_RLUA-LIKE DOMAIN-CONTAINING PROTEIN"/>
    <property type="match status" value="1"/>
</dbReference>
<dbReference type="AlphaFoldDB" id="A0A2T7UG62"/>
<dbReference type="GO" id="GO:0140098">
    <property type="term" value="F:catalytic activity, acting on RNA"/>
    <property type="evidence" value="ECO:0007669"/>
    <property type="project" value="UniProtKB-ARBA"/>
</dbReference>
<dbReference type="SUPFAM" id="SSF55120">
    <property type="entry name" value="Pseudouridine synthase"/>
    <property type="match status" value="1"/>
</dbReference>
<dbReference type="GO" id="GO:0000455">
    <property type="term" value="P:enzyme-directed rRNA pseudouridine synthesis"/>
    <property type="evidence" value="ECO:0007669"/>
    <property type="project" value="TreeGrafter"/>
</dbReference>
<accession>A0A2T7UG62</accession>
<dbReference type="STRING" id="1293045.H663_04075"/>